<organism evidence="4 5">
    <name type="scientific">Verticillium dahliae</name>
    <name type="common">Verticillium wilt</name>
    <dbReference type="NCBI Taxonomy" id="27337"/>
    <lineage>
        <taxon>Eukaryota</taxon>
        <taxon>Fungi</taxon>
        <taxon>Dikarya</taxon>
        <taxon>Ascomycota</taxon>
        <taxon>Pezizomycotina</taxon>
        <taxon>Sordariomycetes</taxon>
        <taxon>Hypocreomycetidae</taxon>
        <taxon>Glomerellales</taxon>
        <taxon>Plectosphaerellaceae</taxon>
        <taxon>Verticillium</taxon>
    </lineage>
</organism>
<accession>A0AA45ANM9</accession>
<dbReference type="EMBL" id="MPSH01000010">
    <property type="protein sequence ID" value="PNH32916.1"/>
    <property type="molecule type" value="Genomic_DNA"/>
</dbReference>
<evidence type="ECO:0000256" key="3">
    <source>
        <dbReference type="ARBA" id="ARBA00023274"/>
    </source>
</evidence>
<dbReference type="GO" id="GO:0003735">
    <property type="term" value="F:structural constituent of ribosome"/>
    <property type="evidence" value="ECO:0007669"/>
    <property type="project" value="InterPro"/>
</dbReference>
<dbReference type="Proteomes" id="UP000236305">
    <property type="component" value="Unassembled WGS sequence"/>
</dbReference>
<comment type="caution">
    <text evidence="4">The sequence shown here is derived from an EMBL/GenBank/DDBJ whole genome shotgun (WGS) entry which is preliminary data.</text>
</comment>
<comment type="similarity">
    <text evidence="1">Belongs to the eukaryotic ribosomal protein eS30 family.</text>
</comment>
<reference evidence="4 5" key="1">
    <citation type="submission" date="2017-12" db="EMBL/GenBank/DDBJ databases">
        <title>Comparative genomics yields insights into virulence evolution of Verticillium dahliae.</title>
        <authorList>
            <person name="Fan R."/>
            <person name="Armitage A.D."/>
            <person name="Cascant-Lopez E."/>
            <person name="Sobczyk M."/>
            <person name="Cockerton H.M."/>
            <person name="Harrison R.J."/>
        </authorList>
    </citation>
    <scope>NUCLEOTIDE SEQUENCE [LARGE SCALE GENOMIC DNA]</scope>
    <source>
        <strain evidence="4 5">12008</strain>
    </source>
</reference>
<keyword evidence="2" id="KW-0689">Ribosomal protein</keyword>
<keyword evidence="3" id="KW-0687">Ribonucleoprotein</keyword>
<proteinExistence type="inferred from homology"/>
<evidence type="ECO:0000256" key="2">
    <source>
        <dbReference type="ARBA" id="ARBA00022980"/>
    </source>
</evidence>
<dbReference type="PANTHER" id="PTHR12650">
    <property type="entry name" value="40S RIBOSOMAL PROTEIN S30/UBIQUITIN-LIKE PROTEIN FUBI"/>
    <property type="match status" value="1"/>
</dbReference>
<gene>
    <name evidence="4" type="ORF">BJF96_g3801</name>
</gene>
<dbReference type="GO" id="GO:0022627">
    <property type="term" value="C:cytosolic small ribosomal subunit"/>
    <property type="evidence" value="ECO:0007669"/>
    <property type="project" value="TreeGrafter"/>
</dbReference>
<dbReference type="PANTHER" id="PTHR12650:SF15">
    <property type="entry name" value="RIBOSOMAL PROTEIN S30, ISOFORM A"/>
    <property type="match status" value="1"/>
</dbReference>
<evidence type="ECO:0000256" key="1">
    <source>
        <dbReference type="ARBA" id="ARBA00008450"/>
    </source>
</evidence>
<evidence type="ECO:0000313" key="5">
    <source>
        <dbReference type="Proteomes" id="UP000236305"/>
    </source>
</evidence>
<dbReference type="Pfam" id="PF04758">
    <property type="entry name" value="Ribosomal_S30"/>
    <property type="match status" value="1"/>
</dbReference>
<dbReference type="InterPro" id="IPR006846">
    <property type="entry name" value="Ribosomal_eS30"/>
</dbReference>
<sequence>MPRSPAHAPYRLCQHERYGDGRIRCNTQCRTAGLTWFLSSFSSPKVEKQEKKKVPKGRAKKRLTYTRRFVNVQLTGGKRKMNPNPGAA</sequence>
<evidence type="ECO:0000313" key="4">
    <source>
        <dbReference type="EMBL" id="PNH32916.1"/>
    </source>
</evidence>
<name>A0AA45ANM9_VERDA</name>
<protein>
    <recommendedName>
        <fullName evidence="6">40S ribosomal protein S30</fullName>
    </recommendedName>
</protein>
<evidence type="ECO:0008006" key="6">
    <source>
        <dbReference type="Google" id="ProtNLM"/>
    </source>
</evidence>
<dbReference type="GO" id="GO:0006412">
    <property type="term" value="P:translation"/>
    <property type="evidence" value="ECO:0007669"/>
    <property type="project" value="InterPro"/>
</dbReference>
<dbReference type="AlphaFoldDB" id="A0AA45ANM9"/>